<gene>
    <name evidence="9" type="ORF">C0197_03480</name>
</gene>
<dbReference type="EMBL" id="PNIE01000046">
    <property type="protein sequence ID" value="PMP63082.1"/>
    <property type="molecule type" value="Genomic_DNA"/>
</dbReference>
<proteinExistence type="inferred from homology"/>
<dbReference type="GO" id="GO:0022857">
    <property type="term" value="F:transmembrane transporter activity"/>
    <property type="evidence" value="ECO:0007669"/>
    <property type="project" value="InterPro"/>
</dbReference>
<evidence type="ECO:0000256" key="7">
    <source>
        <dbReference type="ARBA" id="ARBA00023136"/>
    </source>
</evidence>
<evidence type="ECO:0000256" key="4">
    <source>
        <dbReference type="ARBA" id="ARBA00022475"/>
    </source>
</evidence>
<organism evidence="9 10">
    <name type="scientific">Caldimicrobium thiodismutans</name>
    <dbReference type="NCBI Taxonomy" id="1653476"/>
    <lineage>
        <taxon>Bacteria</taxon>
        <taxon>Pseudomonadati</taxon>
        <taxon>Thermodesulfobacteriota</taxon>
        <taxon>Thermodesulfobacteria</taxon>
        <taxon>Thermodesulfobacteriales</taxon>
        <taxon>Thermodesulfobacteriaceae</taxon>
        <taxon>Caldimicrobium</taxon>
    </lineage>
</organism>
<keyword evidence="5 8" id="KW-0812">Transmembrane</keyword>
<evidence type="ECO:0000256" key="3">
    <source>
        <dbReference type="ARBA" id="ARBA00022448"/>
    </source>
</evidence>
<evidence type="ECO:0000313" key="9">
    <source>
        <dbReference type="EMBL" id="PMP63082.1"/>
    </source>
</evidence>
<dbReference type="GO" id="GO:0005886">
    <property type="term" value="C:plasma membrane"/>
    <property type="evidence" value="ECO:0007669"/>
    <property type="project" value="UniProtKB-SubCell"/>
</dbReference>
<dbReference type="PANTHER" id="PTHR30472:SF70">
    <property type="entry name" value="MOLYBDATE IMPORT SYSTEM PERMEASE PROTEIN MOLB"/>
    <property type="match status" value="1"/>
</dbReference>
<keyword evidence="3" id="KW-0813">Transport</keyword>
<dbReference type="InterPro" id="IPR000522">
    <property type="entry name" value="ABC_transptr_permease_BtuC"/>
</dbReference>
<feature type="transmembrane region" description="Helical" evidence="8">
    <location>
        <begin position="7"/>
        <end position="29"/>
    </location>
</feature>
<evidence type="ECO:0000256" key="1">
    <source>
        <dbReference type="ARBA" id="ARBA00004651"/>
    </source>
</evidence>
<dbReference type="Gene3D" id="1.10.3470.10">
    <property type="entry name" value="ABC transporter involved in vitamin B12 uptake, BtuC"/>
    <property type="match status" value="1"/>
</dbReference>
<dbReference type="Proteomes" id="UP000235731">
    <property type="component" value="Unassembled WGS sequence"/>
</dbReference>
<dbReference type="FunFam" id="1.10.3470.10:FF:000001">
    <property type="entry name" value="Vitamin B12 ABC transporter permease BtuC"/>
    <property type="match status" value="1"/>
</dbReference>
<dbReference type="InterPro" id="IPR037294">
    <property type="entry name" value="ABC_BtuC-like"/>
</dbReference>
<dbReference type="PANTHER" id="PTHR30472">
    <property type="entry name" value="FERRIC ENTEROBACTIN TRANSPORT SYSTEM PERMEASE PROTEIN"/>
    <property type="match status" value="1"/>
</dbReference>
<accession>A0A2N7PJT1</accession>
<keyword evidence="4" id="KW-1003">Cell membrane</keyword>
<protein>
    <submittedName>
        <fullName evidence="9">Iron transporter</fullName>
    </submittedName>
</protein>
<evidence type="ECO:0000256" key="6">
    <source>
        <dbReference type="ARBA" id="ARBA00022989"/>
    </source>
</evidence>
<name>A0A2N7PJT1_9BACT</name>
<dbReference type="CDD" id="cd06550">
    <property type="entry name" value="TM_ABC_iron-siderophores_like"/>
    <property type="match status" value="1"/>
</dbReference>
<dbReference type="Pfam" id="PF01032">
    <property type="entry name" value="FecCD"/>
    <property type="match status" value="1"/>
</dbReference>
<feature type="transmembrane region" description="Helical" evidence="8">
    <location>
        <begin position="198"/>
        <end position="217"/>
    </location>
</feature>
<evidence type="ECO:0000256" key="2">
    <source>
        <dbReference type="ARBA" id="ARBA00007935"/>
    </source>
</evidence>
<feature type="transmembrane region" description="Helical" evidence="8">
    <location>
        <begin position="308"/>
        <end position="326"/>
    </location>
</feature>
<feature type="transmembrane region" description="Helical" evidence="8">
    <location>
        <begin position="95"/>
        <end position="114"/>
    </location>
</feature>
<evidence type="ECO:0000256" key="8">
    <source>
        <dbReference type="SAM" id="Phobius"/>
    </source>
</evidence>
<feature type="transmembrane region" description="Helical" evidence="8">
    <location>
        <begin position="120"/>
        <end position="138"/>
    </location>
</feature>
<keyword evidence="6 8" id="KW-1133">Transmembrane helix</keyword>
<evidence type="ECO:0000313" key="10">
    <source>
        <dbReference type="Proteomes" id="UP000235731"/>
    </source>
</evidence>
<keyword evidence="7 8" id="KW-0472">Membrane</keyword>
<feature type="transmembrane region" description="Helical" evidence="8">
    <location>
        <begin position="67"/>
        <end position="88"/>
    </location>
</feature>
<evidence type="ECO:0000256" key="5">
    <source>
        <dbReference type="ARBA" id="ARBA00022692"/>
    </source>
</evidence>
<reference evidence="9 10" key="1">
    <citation type="submission" date="2018-01" db="EMBL/GenBank/DDBJ databases">
        <title>Metagenomic assembled genomes from two thermal pools in the Uzon Caldera, Kamchatka, Russia.</title>
        <authorList>
            <person name="Wilkins L."/>
            <person name="Ettinger C."/>
        </authorList>
    </citation>
    <scope>NUCLEOTIDE SEQUENCE [LARGE SCALE GENOMIC DNA]</scope>
    <source>
        <strain evidence="9">ZAV-15</strain>
    </source>
</reference>
<sequence>MKTIKNIKILAITFSPLLAGWISLFLGSYEINPLLVLKILANETLHIFEIGDIPEKTIIWEIRLPRVLMAFLVGASLAGAGTTLQAIFRNPLVDPFILGISAGAAFGCAITIGFLETLPVQFTAFFFALSAVLLAYFIAKTQGEISRLPLVLSGVIVSAFFQALVSIVKFLVDPHKLQSIVFWLMGSFSLADWQSLKWASPGIMIGILPLLLMRWRLNVLSLGEEEAKMLGVNVGRERALFIIFSTLAVATATSVCGIIGWVGLMVPHLIRMMIGPDHKVLLPLSLCGGGAFMIAADTLSRTITNFDIPVGIITALTGAPFFIYLMKKSGKEAWGK</sequence>
<feature type="transmembrane region" description="Helical" evidence="8">
    <location>
        <begin position="239"/>
        <end position="266"/>
    </location>
</feature>
<dbReference type="GO" id="GO:0033214">
    <property type="term" value="P:siderophore-iron import into cell"/>
    <property type="evidence" value="ECO:0007669"/>
    <property type="project" value="TreeGrafter"/>
</dbReference>
<dbReference type="AlphaFoldDB" id="A0A2N7PJT1"/>
<dbReference type="SUPFAM" id="SSF81345">
    <property type="entry name" value="ABC transporter involved in vitamin B12 uptake, BtuC"/>
    <property type="match status" value="1"/>
</dbReference>
<feature type="transmembrane region" description="Helical" evidence="8">
    <location>
        <begin position="150"/>
        <end position="171"/>
    </location>
</feature>
<comment type="caution">
    <text evidence="9">The sequence shown here is derived from an EMBL/GenBank/DDBJ whole genome shotgun (WGS) entry which is preliminary data.</text>
</comment>
<comment type="subcellular location">
    <subcellularLocation>
        <location evidence="1">Cell membrane</location>
        <topology evidence="1">Multi-pass membrane protein</topology>
    </subcellularLocation>
</comment>
<comment type="similarity">
    <text evidence="2">Belongs to the binding-protein-dependent transport system permease family. FecCD subfamily.</text>
</comment>